<evidence type="ECO:0000256" key="9">
    <source>
        <dbReference type="ARBA" id="ARBA00032159"/>
    </source>
</evidence>
<evidence type="ECO:0000256" key="2">
    <source>
        <dbReference type="ARBA" id="ARBA00004370"/>
    </source>
</evidence>
<organism evidence="12 13">
    <name type="scientific">Glomerella acutata</name>
    <name type="common">Colletotrichum acutatum</name>
    <dbReference type="NCBI Taxonomy" id="27357"/>
    <lineage>
        <taxon>Eukaryota</taxon>
        <taxon>Fungi</taxon>
        <taxon>Dikarya</taxon>
        <taxon>Ascomycota</taxon>
        <taxon>Pezizomycotina</taxon>
        <taxon>Sordariomycetes</taxon>
        <taxon>Hypocreomycetidae</taxon>
        <taxon>Glomerellales</taxon>
        <taxon>Glomerellaceae</taxon>
        <taxon>Colletotrichum</taxon>
        <taxon>Colletotrichum acutatum species complex</taxon>
    </lineage>
</organism>
<evidence type="ECO:0000256" key="11">
    <source>
        <dbReference type="RuleBase" id="RU363010"/>
    </source>
</evidence>
<evidence type="ECO:0000256" key="3">
    <source>
        <dbReference type="ARBA" id="ARBA00009188"/>
    </source>
</evidence>
<dbReference type="Pfam" id="PF17050">
    <property type="entry name" value="AIM5"/>
    <property type="match status" value="1"/>
</dbReference>
<evidence type="ECO:0000256" key="10">
    <source>
        <dbReference type="ARBA" id="ARBA00032985"/>
    </source>
</evidence>
<evidence type="ECO:0000313" key="12">
    <source>
        <dbReference type="EMBL" id="KAK1728789.1"/>
    </source>
</evidence>
<evidence type="ECO:0000256" key="1">
    <source>
        <dbReference type="ARBA" id="ARBA00002689"/>
    </source>
</evidence>
<comment type="caution">
    <text evidence="12">The sequence shown here is derived from an EMBL/GenBank/DDBJ whole genome shotgun (WGS) entry which is preliminary data.</text>
</comment>
<keyword evidence="6" id="KW-1133">Transmembrane helix</keyword>
<dbReference type="GO" id="GO:0061617">
    <property type="term" value="C:MICOS complex"/>
    <property type="evidence" value="ECO:0007669"/>
    <property type="project" value="UniProtKB-UniRule"/>
</dbReference>
<name>A0AAD8XI16_GLOAC</name>
<comment type="subunit">
    <text evidence="11">Component of the mitochondrial contact site and cristae organizing system (MICOS) complex.</text>
</comment>
<accession>A0AAD8XI16</accession>
<comment type="subcellular location">
    <subcellularLocation>
        <location evidence="2">Membrane</location>
    </subcellularLocation>
    <subcellularLocation>
        <location evidence="11">Mitochondrion inner membrane</location>
        <topology evidence="11">Single-pass membrane protein</topology>
    </subcellularLocation>
</comment>
<evidence type="ECO:0000256" key="4">
    <source>
        <dbReference type="ARBA" id="ARBA00018170"/>
    </source>
</evidence>
<comment type="similarity">
    <text evidence="3 11">Belongs to the MICOS complex subunit Mic12 family.</text>
</comment>
<dbReference type="GO" id="GO:0042407">
    <property type="term" value="P:cristae formation"/>
    <property type="evidence" value="ECO:0007669"/>
    <property type="project" value="InterPro"/>
</dbReference>
<proteinExistence type="inferred from homology"/>
<evidence type="ECO:0000256" key="5">
    <source>
        <dbReference type="ARBA" id="ARBA00022692"/>
    </source>
</evidence>
<dbReference type="RefSeq" id="XP_060368844.1">
    <property type="nucleotide sequence ID" value="XM_060513691.1"/>
</dbReference>
<comment type="function">
    <text evidence="1 11">Component of the MICOS complex, a large protein complex of the mitochondrial inner membrane that plays crucial roles in the maintenance of crista junctions, inner membrane architecture, and formation of contact sites to the outer membrane.</text>
</comment>
<keyword evidence="13" id="KW-1185">Reference proteome</keyword>
<dbReference type="GeneID" id="85397589"/>
<reference evidence="12" key="1">
    <citation type="submission" date="2021-12" db="EMBL/GenBank/DDBJ databases">
        <title>Comparative genomics, transcriptomics and evolutionary studies reveal genomic signatures of adaptation to plant cell wall in hemibiotrophic fungi.</title>
        <authorList>
            <consortium name="DOE Joint Genome Institute"/>
            <person name="Baroncelli R."/>
            <person name="Diaz J.F."/>
            <person name="Benocci T."/>
            <person name="Peng M."/>
            <person name="Battaglia E."/>
            <person name="Haridas S."/>
            <person name="Andreopoulos W."/>
            <person name="Labutti K."/>
            <person name="Pangilinan J."/>
            <person name="Floch G.L."/>
            <person name="Makela M.R."/>
            <person name="Henrissat B."/>
            <person name="Grigoriev I.V."/>
            <person name="Crouch J.A."/>
            <person name="De Vries R.P."/>
            <person name="Sukno S.A."/>
            <person name="Thon M.R."/>
        </authorList>
    </citation>
    <scope>NUCLEOTIDE SEQUENCE</scope>
    <source>
        <strain evidence="12">CBS 112980</strain>
    </source>
</reference>
<keyword evidence="8" id="KW-0472">Membrane</keyword>
<evidence type="ECO:0000313" key="13">
    <source>
        <dbReference type="Proteomes" id="UP001244207"/>
    </source>
</evidence>
<gene>
    <name evidence="12" type="ORF">BDZ83DRAFT_748902</name>
</gene>
<dbReference type="EMBL" id="JAHMHS010000015">
    <property type="protein sequence ID" value="KAK1728789.1"/>
    <property type="molecule type" value="Genomic_DNA"/>
</dbReference>
<dbReference type="GO" id="GO:0044284">
    <property type="term" value="C:mitochondrial crista junction"/>
    <property type="evidence" value="ECO:0007669"/>
    <property type="project" value="InterPro"/>
</dbReference>
<keyword evidence="7 11" id="KW-0496">Mitochondrion</keyword>
<keyword evidence="5" id="KW-0812">Transmembrane</keyword>
<keyword evidence="11" id="KW-0999">Mitochondrion inner membrane</keyword>
<dbReference type="Proteomes" id="UP001244207">
    <property type="component" value="Unassembled WGS sequence"/>
</dbReference>
<evidence type="ECO:0000256" key="7">
    <source>
        <dbReference type="ARBA" id="ARBA00023128"/>
    </source>
</evidence>
<evidence type="ECO:0000256" key="6">
    <source>
        <dbReference type="ARBA" id="ARBA00022989"/>
    </source>
</evidence>
<dbReference type="InterPro" id="IPR031463">
    <property type="entry name" value="Mic12"/>
</dbReference>
<sequence length="288" mass="31128">MGFTTGFTGGVTVTLGVAYLTVLAHQRNRESQSHTLRTQHHVLSSLLEPQIRIPPPLTRAEQAVKDRETLLTSAKDRWNREVENAVRWAQRTDWGEVREGLESGAARFWGGSIEKAGEVEQAVEKRAVPLVKEASAKGAAAAEASGAEVKKEARSAWERAREKSLAAEEAARARAAEAKKVLDAKAAEAKKIVDSKAAEVKAVVGDVVDKGRQQGEAVLVAAKQAVGVAEDKVSVKADGAVAPATTPVQKALHQRYEKPSGLTKSVKEVLAERYRKMDEQDNTQLRGI</sequence>
<protein>
    <recommendedName>
        <fullName evidence="4 11">MICOS complex subunit MIC12</fullName>
    </recommendedName>
    <alternativeName>
        <fullName evidence="10 11">Altered inheritance of mitochondria protein 5, mitochondrial</fullName>
    </alternativeName>
    <alternativeName>
        <fullName evidence="9 11">Found in mitochondrial proteome protein 51</fullName>
    </alternativeName>
</protein>
<evidence type="ECO:0000256" key="8">
    <source>
        <dbReference type="ARBA" id="ARBA00023136"/>
    </source>
</evidence>
<dbReference type="AlphaFoldDB" id="A0AAD8XI16"/>